<evidence type="ECO:0000256" key="3">
    <source>
        <dbReference type="ARBA" id="ARBA00022553"/>
    </source>
</evidence>
<dbReference type="InterPro" id="IPR003018">
    <property type="entry name" value="GAF"/>
</dbReference>
<dbReference type="GO" id="GO:0006355">
    <property type="term" value="P:regulation of DNA-templated transcription"/>
    <property type="evidence" value="ECO:0007669"/>
    <property type="project" value="InterPro"/>
</dbReference>
<dbReference type="Gene3D" id="3.40.50.2300">
    <property type="match status" value="1"/>
</dbReference>
<keyword evidence="6" id="KW-0418">Kinase</keyword>
<dbReference type="InterPro" id="IPR001789">
    <property type="entry name" value="Sig_transdc_resp-reg_receiver"/>
</dbReference>
<dbReference type="SUPFAM" id="SSF47384">
    <property type="entry name" value="Homodimeric domain of signal transducing histidine kinase"/>
    <property type="match status" value="1"/>
</dbReference>
<dbReference type="InterPro" id="IPR036890">
    <property type="entry name" value="HATPase_C_sf"/>
</dbReference>
<sequence length="678" mass="74666">MDVIVVASSEDSIQESLHVLLSEEHIVVEARTLPHLLNALIERPVDVIIIDEFLQNTDCVSVYQQLRSLSPDMTCVMLAVQTRSEMAREMRAKGVYDIVAKPFDKEVLLACIGRALERSHMARRLAAVSAERTHGTPAMPSPEKPAGEPSAAPGREMLNSLRKFLRAVADVFVPERLYPLVLDALVEMVPVSKAVLLLYGDEEQQMRVRATVGVDASVFNNYPASAWAGVLAWLRRHDQILNLDDPDVRPYSEEMLVVRKDLELLQARACVPLVTRGRLIGILALGKKVTGRRLSEAELEFLYHVSQQIAAIIENARQHRAVFVQKERFEEILQSVTSGLMATDSEGRVIVFNKAAEQMLGLKASEAVGQSIQRVGSVFADIVFRTLREEKAFCRHEVVDPATKSLLGISSSLLTDVSEKPVGAVVLFTDLSTVKRRGGENEETFQRCALSMAHEIKNPLVAIRTFSQLFPESYADEKFRKEFSEIALREIDKLDGVVERLLRFSQPLELRAEPGDINSLLEELVEHIVEGARSQNIVVKKDFMMANGGVLFDRNLLREALEQIFQNALEAMPSGGTLTVSTSVKSYPGSRGGAQGNGLSPGMYAEIAISDTGTGIGPEEMTNLFKPFHTSKVKGLGLGLAISRRIIRGHNGDIEIASEPSKGTVVKLVLPQGANCDA</sequence>
<comment type="catalytic activity">
    <reaction evidence="1">
        <text>ATP + protein L-histidine = ADP + protein N-phospho-L-histidine.</text>
        <dbReference type="EC" id="2.7.13.3"/>
    </reaction>
</comment>
<feature type="domain" description="Histidine kinase" evidence="11">
    <location>
        <begin position="451"/>
        <end position="674"/>
    </location>
</feature>
<dbReference type="SMART" id="SM00388">
    <property type="entry name" value="HisKA"/>
    <property type="match status" value="1"/>
</dbReference>
<keyword evidence="8" id="KW-0902">Two-component regulatory system</keyword>
<dbReference type="InterPro" id="IPR005467">
    <property type="entry name" value="His_kinase_dom"/>
</dbReference>
<dbReference type="Pfam" id="PF00989">
    <property type="entry name" value="PAS"/>
    <property type="match status" value="1"/>
</dbReference>
<dbReference type="InterPro" id="IPR035965">
    <property type="entry name" value="PAS-like_dom_sf"/>
</dbReference>
<evidence type="ECO:0000256" key="7">
    <source>
        <dbReference type="ARBA" id="ARBA00022840"/>
    </source>
</evidence>
<dbReference type="InterPro" id="IPR011006">
    <property type="entry name" value="CheY-like_superfamily"/>
</dbReference>
<dbReference type="GO" id="GO:0000155">
    <property type="term" value="F:phosphorelay sensor kinase activity"/>
    <property type="evidence" value="ECO:0007669"/>
    <property type="project" value="InterPro"/>
</dbReference>
<evidence type="ECO:0000313" key="15">
    <source>
        <dbReference type="Proteomes" id="UP000285961"/>
    </source>
</evidence>
<dbReference type="SMART" id="SM00065">
    <property type="entry name" value="GAF"/>
    <property type="match status" value="1"/>
</dbReference>
<dbReference type="Gene3D" id="3.30.565.10">
    <property type="entry name" value="Histidine kinase-like ATPase, C-terminal domain"/>
    <property type="match status" value="1"/>
</dbReference>
<dbReference type="PANTHER" id="PTHR43065:SF10">
    <property type="entry name" value="PEROXIDE STRESS-ACTIVATED HISTIDINE KINASE MAK3"/>
    <property type="match status" value="1"/>
</dbReference>
<dbReference type="InterPro" id="IPR000014">
    <property type="entry name" value="PAS"/>
</dbReference>
<dbReference type="SUPFAM" id="SSF55785">
    <property type="entry name" value="PYP-like sensor domain (PAS domain)"/>
    <property type="match status" value="1"/>
</dbReference>
<accession>A0A419F9C1</accession>
<dbReference type="PANTHER" id="PTHR43065">
    <property type="entry name" value="SENSOR HISTIDINE KINASE"/>
    <property type="match status" value="1"/>
</dbReference>
<dbReference type="CDD" id="cd00082">
    <property type="entry name" value="HisKA"/>
    <property type="match status" value="1"/>
</dbReference>
<evidence type="ECO:0000256" key="4">
    <source>
        <dbReference type="ARBA" id="ARBA00022679"/>
    </source>
</evidence>
<reference evidence="14 15" key="1">
    <citation type="journal article" date="2017" name="ISME J.">
        <title>Energy and carbon metabolisms in a deep terrestrial subsurface fluid microbial community.</title>
        <authorList>
            <person name="Momper L."/>
            <person name="Jungbluth S.P."/>
            <person name="Lee M.D."/>
            <person name="Amend J.P."/>
        </authorList>
    </citation>
    <scope>NUCLEOTIDE SEQUENCE [LARGE SCALE GENOMIC DNA]</scope>
    <source>
        <strain evidence="14">SURF_17</strain>
    </source>
</reference>
<dbReference type="SMART" id="SM00387">
    <property type="entry name" value="HATPase_c"/>
    <property type="match status" value="1"/>
</dbReference>
<evidence type="ECO:0000256" key="1">
    <source>
        <dbReference type="ARBA" id="ARBA00000085"/>
    </source>
</evidence>
<dbReference type="NCBIfam" id="TIGR00229">
    <property type="entry name" value="sensory_box"/>
    <property type="match status" value="1"/>
</dbReference>
<dbReference type="Pfam" id="PF00072">
    <property type="entry name" value="Response_reg"/>
    <property type="match status" value="1"/>
</dbReference>
<organism evidence="14 15">
    <name type="scientific">Candidatus Abyssobacteria bacterium SURF_17</name>
    <dbReference type="NCBI Taxonomy" id="2093361"/>
    <lineage>
        <taxon>Bacteria</taxon>
        <taxon>Pseudomonadati</taxon>
        <taxon>Candidatus Hydrogenedentota</taxon>
        <taxon>Candidatus Abyssobacteria</taxon>
    </lineage>
</organism>
<dbReference type="InterPro" id="IPR003594">
    <property type="entry name" value="HATPase_dom"/>
</dbReference>
<name>A0A419F9C1_9BACT</name>
<dbReference type="InterPro" id="IPR003661">
    <property type="entry name" value="HisK_dim/P_dom"/>
</dbReference>
<dbReference type="PROSITE" id="PS50112">
    <property type="entry name" value="PAS"/>
    <property type="match status" value="1"/>
</dbReference>
<evidence type="ECO:0000256" key="9">
    <source>
        <dbReference type="PROSITE-ProRule" id="PRU00169"/>
    </source>
</evidence>
<proteinExistence type="predicted"/>
<dbReference type="InterPro" id="IPR004358">
    <property type="entry name" value="Sig_transdc_His_kin-like_C"/>
</dbReference>
<feature type="modified residue" description="4-aspartylphosphate" evidence="9">
    <location>
        <position position="51"/>
    </location>
</feature>
<feature type="domain" description="PAS" evidence="13">
    <location>
        <begin position="325"/>
        <end position="371"/>
    </location>
</feature>
<dbReference type="PROSITE" id="PS50109">
    <property type="entry name" value="HIS_KIN"/>
    <property type="match status" value="1"/>
</dbReference>
<dbReference type="PROSITE" id="PS50110">
    <property type="entry name" value="RESPONSE_REGULATORY"/>
    <property type="match status" value="1"/>
</dbReference>
<dbReference type="SUPFAM" id="SSF52172">
    <property type="entry name" value="CheY-like"/>
    <property type="match status" value="1"/>
</dbReference>
<evidence type="ECO:0000256" key="10">
    <source>
        <dbReference type="SAM" id="MobiDB-lite"/>
    </source>
</evidence>
<evidence type="ECO:0000259" key="11">
    <source>
        <dbReference type="PROSITE" id="PS50109"/>
    </source>
</evidence>
<dbReference type="Proteomes" id="UP000285961">
    <property type="component" value="Unassembled WGS sequence"/>
</dbReference>
<dbReference type="GO" id="GO:0005524">
    <property type="term" value="F:ATP binding"/>
    <property type="evidence" value="ECO:0007669"/>
    <property type="project" value="UniProtKB-KW"/>
</dbReference>
<dbReference type="PRINTS" id="PR00344">
    <property type="entry name" value="BCTRLSENSOR"/>
</dbReference>
<dbReference type="SMART" id="SM00091">
    <property type="entry name" value="PAS"/>
    <property type="match status" value="1"/>
</dbReference>
<dbReference type="Gene3D" id="3.30.450.20">
    <property type="entry name" value="PAS domain"/>
    <property type="match status" value="1"/>
</dbReference>
<dbReference type="Pfam" id="PF02518">
    <property type="entry name" value="HATPase_c"/>
    <property type="match status" value="1"/>
</dbReference>
<dbReference type="Gene3D" id="3.30.450.40">
    <property type="match status" value="1"/>
</dbReference>
<feature type="domain" description="Response regulatory" evidence="12">
    <location>
        <begin position="3"/>
        <end position="116"/>
    </location>
</feature>
<evidence type="ECO:0000256" key="6">
    <source>
        <dbReference type="ARBA" id="ARBA00022777"/>
    </source>
</evidence>
<protein>
    <recommendedName>
        <fullName evidence="2">histidine kinase</fullName>
        <ecNumber evidence="2">2.7.13.3</ecNumber>
    </recommendedName>
</protein>
<dbReference type="SUPFAM" id="SSF55874">
    <property type="entry name" value="ATPase domain of HSP90 chaperone/DNA topoisomerase II/histidine kinase"/>
    <property type="match status" value="1"/>
</dbReference>
<feature type="region of interest" description="Disordered" evidence="10">
    <location>
        <begin position="131"/>
        <end position="153"/>
    </location>
</feature>
<dbReference type="InterPro" id="IPR036097">
    <property type="entry name" value="HisK_dim/P_sf"/>
</dbReference>
<keyword evidence="5" id="KW-0547">Nucleotide-binding</keyword>
<dbReference type="InterPro" id="IPR013767">
    <property type="entry name" value="PAS_fold"/>
</dbReference>
<dbReference type="InterPro" id="IPR029016">
    <property type="entry name" value="GAF-like_dom_sf"/>
</dbReference>
<dbReference type="Gene3D" id="1.10.287.130">
    <property type="match status" value="1"/>
</dbReference>
<evidence type="ECO:0000313" key="14">
    <source>
        <dbReference type="EMBL" id="RJP75303.1"/>
    </source>
</evidence>
<dbReference type="EC" id="2.7.13.3" evidence="2"/>
<dbReference type="EMBL" id="QZKI01000005">
    <property type="protein sequence ID" value="RJP75303.1"/>
    <property type="molecule type" value="Genomic_DNA"/>
</dbReference>
<comment type="caution">
    <text evidence="14">The sequence shown here is derived from an EMBL/GenBank/DDBJ whole genome shotgun (WGS) entry which is preliminary data.</text>
</comment>
<keyword evidence="4" id="KW-0808">Transferase</keyword>
<dbReference type="Pfam" id="PF00512">
    <property type="entry name" value="HisKA"/>
    <property type="match status" value="1"/>
</dbReference>
<evidence type="ECO:0000259" key="13">
    <source>
        <dbReference type="PROSITE" id="PS50112"/>
    </source>
</evidence>
<evidence type="ECO:0000256" key="2">
    <source>
        <dbReference type="ARBA" id="ARBA00012438"/>
    </source>
</evidence>
<keyword evidence="3 9" id="KW-0597">Phosphoprotein</keyword>
<evidence type="ECO:0000259" key="12">
    <source>
        <dbReference type="PROSITE" id="PS50110"/>
    </source>
</evidence>
<keyword evidence="7" id="KW-0067">ATP-binding</keyword>
<dbReference type="SUPFAM" id="SSF55781">
    <property type="entry name" value="GAF domain-like"/>
    <property type="match status" value="1"/>
</dbReference>
<evidence type="ECO:0000256" key="8">
    <source>
        <dbReference type="ARBA" id="ARBA00023012"/>
    </source>
</evidence>
<dbReference type="AlphaFoldDB" id="A0A419F9C1"/>
<dbReference type="CDD" id="cd00130">
    <property type="entry name" value="PAS"/>
    <property type="match status" value="1"/>
</dbReference>
<dbReference type="SMART" id="SM00448">
    <property type="entry name" value="REC"/>
    <property type="match status" value="1"/>
</dbReference>
<dbReference type="Pfam" id="PF13492">
    <property type="entry name" value="GAF_3"/>
    <property type="match status" value="1"/>
</dbReference>
<evidence type="ECO:0000256" key="5">
    <source>
        <dbReference type="ARBA" id="ARBA00022741"/>
    </source>
</evidence>
<gene>
    <name evidence="14" type="ORF">C4532_00820</name>
</gene>